<reference evidence="3 4" key="1">
    <citation type="submission" date="2019-05" db="EMBL/GenBank/DDBJ databases">
        <title>Emergence of the Ug99 lineage of the wheat stem rust pathogen through somatic hybridization.</title>
        <authorList>
            <person name="Li F."/>
            <person name="Upadhyaya N.M."/>
            <person name="Sperschneider J."/>
            <person name="Matny O."/>
            <person name="Nguyen-Phuc H."/>
            <person name="Mago R."/>
            <person name="Raley C."/>
            <person name="Miller M.E."/>
            <person name="Silverstein K.A.T."/>
            <person name="Henningsen E."/>
            <person name="Hirsch C.D."/>
            <person name="Visser B."/>
            <person name="Pretorius Z.A."/>
            <person name="Steffenson B.J."/>
            <person name="Schwessinger B."/>
            <person name="Dodds P.N."/>
            <person name="Figueroa M."/>
        </authorList>
    </citation>
    <scope>NUCLEOTIDE SEQUENCE [LARGE SCALE GENOMIC DNA]</scope>
    <source>
        <strain evidence="2">21-0</strain>
        <strain evidence="1 4">Ug99</strain>
    </source>
</reference>
<evidence type="ECO:0000313" key="3">
    <source>
        <dbReference type="Proteomes" id="UP000324748"/>
    </source>
</evidence>
<dbReference type="EMBL" id="VDEP01000442">
    <property type="protein sequence ID" value="KAA1080237.1"/>
    <property type="molecule type" value="Genomic_DNA"/>
</dbReference>
<accession>A0A5B0PQJ9</accession>
<dbReference type="AlphaFoldDB" id="A0A5B0PQJ9"/>
<sequence length="145" mass="16341">MQMRMRMPDSAEIVSGYPHLRGYPDPTRPSLPETRLLTRLRAVWDSGDLWSVGRRPTSGSSPLWNLPLKLVRSGIRINECGVAEFQDDHILDRILVGLYAIGIPLTSGTRVTDFQENCESRSVITSDLQVQLSALEAVHYHPDRD</sequence>
<dbReference type="Proteomes" id="UP000325313">
    <property type="component" value="Unassembled WGS sequence"/>
</dbReference>
<protein>
    <submittedName>
        <fullName evidence="2">Uncharacterized protein</fullName>
    </submittedName>
</protein>
<dbReference type="Proteomes" id="UP000324748">
    <property type="component" value="Unassembled WGS sequence"/>
</dbReference>
<evidence type="ECO:0000313" key="2">
    <source>
        <dbReference type="EMBL" id="KAA1103967.1"/>
    </source>
</evidence>
<proteinExistence type="predicted"/>
<evidence type="ECO:0000313" key="4">
    <source>
        <dbReference type="Proteomes" id="UP000325313"/>
    </source>
</evidence>
<organism evidence="2 3">
    <name type="scientific">Puccinia graminis f. sp. tritici</name>
    <dbReference type="NCBI Taxonomy" id="56615"/>
    <lineage>
        <taxon>Eukaryota</taxon>
        <taxon>Fungi</taxon>
        <taxon>Dikarya</taxon>
        <taxon>Basidiomycota</taxon>
        <taxon>Pucciniomycotina</taxon>
        <taxon>Pucciniomycetes</taxon>
        <taxon>Pucciniales</taxon>
        <taxon>Pucciniaceae</taxon>
        <taxon>Puccinia</taxon>
    </lineage>
</organism>
<evidence type="ECO:0000313" key="1">
    <source>
        <dbReference type="EMBL" id="KAA1080237.1"/>
    </source>
</evidence>
<name>A0A5B0PQJ9_PUCGR</name>
<comment type="caution">
    <text evidence="2">The sequence shown here is derived from an EMBL/GenBank/DDBJ whole genome shotgun (WGS) entry which is preliminary data.</text>
</comment>
<gene>
    <name evidence="2" type="ORF">PGT21_006223</name>
    <name evidence="1" type="ORF">PGTUg99_025983</name>
</gene>
<dbReference type="EMBL" id="VSWC01000041">
    <property type="protein sequence ID" value="KAA1103967.1"/>
    <property type="molecule type" value="Genomic_DNA"/>
</dbReference>
<keyword evidence="3" id="KW-1185">Reference proteome</keyword>